<dbReference type="AlphaFoldDB" id="A0A1I4KF02"/>
<reference evidence="2 3" key="1">
    <citation type="submission" date="2016-10" db="EMBL/GenBank/DDBJ databases">
        <authorList>
            <person name="de Groot N.N."/>
        </authorList>
    </citation>
    <scope>NUCLEOTIDE SEQUENCE [LARGE SCALE GENOMIC DNA]</scope>
    <source>
        <strain evidence="2 3">DSM 15283</strain>
    </source>
</reference>
<evidence type="ECO:0008006" key="4">
    <source>
        <dbReference type="Google" id="ProtNLM"/>
    </source>
</evidence>
<keyword evidence="1" id="KW-0732">Signal</keyword>
<feature type="signal peptide" evidence="1">
    <location>
        <begin position="1"/>
        <end position="21"/>
    </location>
</feature>
<feature type="chain" id="PRO_5011578404" description="DUF3299 domain-containing protein" evidence="1">
    <location>
        <begin position="22"/>
        <end position="216"/>
    </location>
</feature>
<sequence>MRFATTTACVLALGFSTTAFAAEPTVIEWNALIPEVEPYENPFADLDQSDIRSLAKLLRLESLLEDKEDPQIRAEATELRAGLTERGLDVDGLFAQRLVVMENRIKAARSPNPEIVGQSVRLPGYILPLEFKGEEAVEFLLVPTVGACIHTPPPDANQIVHVTYPKGIKVDGMFEPIWIAGQMQSEFATENLYMVDGTTEVEITYQMSADLVEPYK</sequence>
<proteinExistence type="predicted"/>
<evidence type="ECO:0000313" key="3">
    <source>
        <dbReference type="Proteomes" id="UP000199144"/>
    </source>
</evidence>
<keyword evidence="3" id="KW-1185">Reference proteome</keyword>
<gene>
    <name evidence="2" type="ORF">SAMN04488042_1011446</name>
</gene>
<name>A0A1I4KF02_9RHOB</name>
<accession>A0A1I4KF02</accession>
<dbReference type="Gene3D" id="2.40.50.870">
    <property type="entry name" value="Protein of unknown function (DUF3299)"/>
    <property type="match status" value="1"/>
</dbReference>
<dbReference type="Pfam" id="PF11736">
    <property type="entry name" value="DUF3299"/>
    <property type="match status" value="1"/>
</dbReference>
<evidence type="ECO:0000313" key="2">
    <source>
        <dbReference type="EMBL" id="SFL77173.1"/>
    </source>
</evidence>
<evidence type="ECO:0000256" key="1">
    <source>
        <dbReference type="SAM" id="SignalP"/>
    </source>
</evidence>
<organism evidence="2 3">
    <name type="scientific">Shimia aestuarii</name>
    <dbReference type="NCBI Taxonomy" id="254406"/>
    <lineage>
        <taxon>Bacteria</taxon>
        <taxon>Pseudomonadati</taxon>
        <taxon>Pseudomonadota</taxon>
        <taxon>Alphaproteobacteria</taxon>
        <taxon>Rhodobacterales</taxon>
        <taxon>Roseobacteraceae</taxon>
    </lineage>
</organism>
<protein>
    <recommendedName>
        <fullName evidence="4">DUF3299 domain-containing protein</fullName>
    </recommendedName>
</protein>
<dbReference type="Proteomes" id="UP000199144">
    <property type="component" value="Unassembled WGS sequence"/>
</dbReference>
<dbReference type="InterPro" id="IPR021727">
    <property type="entry name" value="DUF3299"/>
</dbReference>
<dbReference type="OrthoDB" id="9812956at2"/>
<dbReference type="RefSeq" id="WP_093092195.1">
    <property type="nucleotide sequence ID" value="NZ_FOTQ01000001.1"/>
</dbReference>
<dbReference type="STRING" id="254406.SAMN04488042_1011446"/>
<dbReference type="EMBL" id="FOTQ01000001">
    <property type="protein sequence ID" value="SFL77173.1"/>
    <property type="molecule type" value="Genomic_DNA"/>
</dbReference>